<gene>
    <name evidence="1" type="ORF">O9K51_10897</name>
</gene>
<sequence length="94" mass="10039">MASTGAPADLDAAISFAIEAASLTPRADIQLASRLDTIGIRLSQRFSHIGVAADLDEAILFAAEAIRLTPSDHPARPGRLERLVIRLAKRYIGC</sequence>
<dbReference type="EMBL" id="JAQHRD010000020">
    <property type="protein sequence ID" value="KAJ6436531.1"/>
    <property type="molecule type" value="Genomic_DNA"/>
</dbReference>
<proteinExistence type="predicted"/>
<protein>
    <submittedName>
        <fullName evidence="1">Uncharacterized protein</fullName>
    </submittedName>
</protein>
<dbReference type="AlphaFoldDB" id="A0AB34FCH4"/>
<keyword evidence="2" id="KW-1185">Reference proteome</keyword>
<name>A0AB34FCH4_9HYPO</name>
<comment type="caution">
    <text evidence="1">The sequence shown here is derived from an EMBL/GenBank/DDBJ whole genome shotgun (WGS) entry which is preliminary data.</text>
</comment>
<dbReference type="Proteomes" id="UP001163105">
    <property type="component" value="Unassembled WGS sequence"/>
</dbReference>
<organism evidence="1 2">
    <name type="scientific">Purpureocillium lavendulum</name>
    <dbReference type="NCBI Taxonomy" id="1247861"/>
    <lineage>
        <taxon>Eukaryota</taxon>
        <taxon>Fungi</taxon>
        <taxon>Dikarya</taxon>
        <taxon>Ascomycota</taxon>
        <taxon>Pezizomycotina</taxon>
        <taxon>Sordariomycetes</taxon>
        <taxon>Hypocreomycetidae</taxon>
        <taxon>Hypocreales</taxon>
        <taxon>Ophiocordycipitaceae</taxon>
        <taxon>Purpureocillium</taxon>
    </lineage>
</organism>
<accession>A0AB34FCH4</accession>
<reference evidence="1" key="1">
    <citation type="submission" date="2023-01" db="EMBL/GenBank/DDBJ databases">
        <title>The growth and conidiation of Purpureocillium lavendulum are regulated by nitrogen source and histone H3K14 acetylation.</title>
        <authorList>
            <person name="Tang P."/>
            <person name="Han J."/>
            <person name="Zhang C."/>
            <person name="Tang P."/>
            <person name="Qi F."/>
            <person name="Zhang K."/>
            <person name="Liang L."/>
        </authorList>
    </citation>
    <scope>NUCLEOTIDE SEQUENCE</scope>
    <source>
        <strain evidence="1">YMF1.00683</strain>
    </source>
</reference>
<evidence type="ECO:0000313" key="1">
    <source>
        <dbReference type="EMBL" id="KAJ6436531.1"/>
    </source>
</evidence>
<evidence type="ECO:0000313" key="2">
    <source>
        <dbReference type="Proteomes" id="UP001163105"/>
    </source>
</evidence>